<comment type="cofactor">
    <cofactor evidence="1">
        <name>Mn(2+)</name>
        <dbReference type="ChEBI" id="CHEBI:29035"/>
    </cofactor>
</comment>
<evidence type="ECO:0000256" key="5">
    <source>
        <dbReference type="ARBA" id="ARBA00022705"/>
    </source>
</evidence>
<dbReference type="InterPro" id="IPR000605">
    <property type="entry name" value="Helicase_SF3_ssDNA/RNA_vir"/>
</dbReference>
<dbReference type="Pfam" id="PF00910">
    <property type="entry name" value="RNA_helicase"/>
    <property type="match status" value="1"/>
</dbReference>
<keyword evidence="7" id="KW-0479">Metal-binding</keyword>
<evidence type="ECO:0000256" key="15">
    <source>
        <dbReference type="ARBA" id="ARBA00032243"/>
    </source>
</evidence>
<keyword evidence="9" id="KW-0255">Endonuclease</keyword>
<evidence type="ECO:0000256" key="4">
    <source>
        <dbReference type="ARBA" id="ARBA00022695"/>
    </source>
</evidence>
<evidence type="ECO:0000256" key="9">
    <source>
        <dbReference type="ARBA" id="ARBA00022759"/>
    </source>
</evidence>
<evidence type="ECO:0000259" key="16">
    <source>
        <dbReference type="PROSITE" id="PS52020"/>
    </source>
</evidence>
<keyword evidence="10" id="KW-0378">Hydrolase</keyword>
<sequence>MVSKQSQQSAGHTSAASRDWMMTIPAEKITDDDIESFLTSIHATGAVYQQEQGEKSHYLHWQLFVQFPSPKRFSTLKNQCRKCGMEQAHLEPRRGTVAQAVAYCSKSETRVGETHTFGEIAQRDEQGHRSDIQRLREMILSGMTVEQVLMADEAGAAARYVGYLRDLAAARDLARAQSWRDMDVWYIYGKPGVGKSRFALKRFPDSYRVTDYGHPFDGYRGQGTLILDEFDGQIELPLLLNILDGYPLELPCRYANKQALFTTVIMISNEPIGAYYLNYAPDRLDALYRRIVRFIHFISEGKLKDMDLPKAGWQKKYKKLNKELTAKDIF</sequence>
<keyword evidence="4" id="KW-0548">Nucleotidyltransferase</keyword>
<dbReference type="SUPFAM" id="SSF52540">
    <property type="entry name" value="P-loop containing nucleoside triphosphate hydrolases"/>
    <property type="match status" value="1"/>
</dbReference>
<dbReference type="GO" id="GO:0003677">
    <property type="term" value="F:DNA binding"/>
    <property type="evidence" value="ECO:0007669"/>
    <property type="project" value="UniProtKB-KW"/>
</dbReference>
<dbReference type="GO" id="GO:0016787">
    <property type="term" value="F:hydrolase activity"/>
    <property type="evidence" value="ECO:0007669"/>
    <property type="project" value="UniProtKB-KW"/>
</dbReference>
<keyword evidence="13" id="KW-0511">Multifunctional enzyme</keyword>
<dbReference type="GO" id="GO:0016779">
    <property type="term" value="F:nucleotidyltransferase activity"/>
    <property type="evidence" value="ECO:0007669"/>
    <property type="project" value="UniProtKB-KW"/>
</dbReference>
<dbReference type="Pfam" id="PF02407">
    <property type="entry name" value="Viral_Rep"/>
    <property type="match status" value="1"/>
</dbReference>
<proteinExistence type="inferred from homology"/>
<accession>A0A4Q5ATS8</accession>
<keyword evidence="6" id="KW-0540">Nuclease</keyword>
<keyword evidence="8" id="KW-0547">Nucleotide-binding</keyword>
<dbReference type="RefSeq" id="WP_129914566.1">
    <property type="nucleotide sequence ID" value="NZ_RYUY01000014.1"/>
</dbReference>
<dbReference type="PROSITE" id="PS52020">
    <property type="entry name" value="CRESS_DNA_REP"/>
    <property type="match status" value="1"/>
</dbReference>
<dbReference type="InterPro" id="IPR027417">
    <property type="entry name" value="P-loop_NTPase"/>
</dbReference>
<protein>
    <recommendedName>
        <fullName evidence="14">ATP-dependent helicase Rep</fullName>
    </recommendedName>
    <alternativeName>
        <fullName evidence="15">RepP</fullName>
    </alternativeName>
</protein>
<gene>
    <name evidence="17" type="ORF">PG2001B_1653</name>
</gene>
<dbReference type="AlphaFoldDB" id="A0A4Q5ATS8"/>
<name>A0A4Q5ATS8_9BIFI</name>
<evidence type="ECO:0000256" key="10">
    <source>
        <dbReference type="ARBA" id="ARBA00022801"/>
    </source>
</evidence>
<evidence type="ECO:0000256" key="8">
    <source>
        <dbReference type="ARBA" id="ARBA00022741"/>
    </source>
</evidence>
<evidence type="ECO:0000256" key="14">
    <source>
        <dbReference type="ARBA" id="ARBA00030754"/>
    </source>
</evidence>
<evidence type="ECO:0000256" key="7">
    <source>
        <dbReference type="ARBA" id="ARBA00022723"/>
    </source>
</evidence>
<dbReference type="GO" id="GO:0046872">
    <property type="term" value="F:metal ion binding"/>
    <property type="evidence" value="ECO:0007669"/>
    <property type="project" value="UniProtKB-KW"/>
</dbReference>
<organism evidence="17 18">
    <name type="scientific">Bifidobacterium pseudolongum subsp. globosum</name>
    <dbReference type="NCBI Taxonomy" id="1690"/>
    <lineage>
        <taxon>Bacteria</taxon>
        <taxon>Bacillati</taxon>
        <taxon>Actinomycetota</taxon>
        <taxon>Actinomycetes</taxon>
        <taxon>Bifidobacteriales</taxon>
        <taxon>Bifidobacteriaceae</taxon>
        <taxon>Bifidobacterium</taxon>
    </lineage>
</organism>
<dbReference type="GO" id="GO:0004519">
    <property type="term" value="F:endonuclease activity"/>
    <property type="evidence" value="ECO:0007669"/>
    <property type="project" value="UniProtKB-KW"/>
</dbReference>
<dbReference type="GO" id="GO:0003724">
    <property type="term" value="F:RNA helicase activity"/>
    <property type="evidence" value="ECO:0007669"/>
    <property type="project" value="InterPro"/>
</dbReference>
<dbReference type="Gene3D" id="3.40.1310.20">
    <property type="match status" value="1"/>
</dbReference>
<dbReference type="GO" id="GO:0003723">
    <property type="term" value="F:RNA binding"/>
    <property type="evidence" value="ECO:0007669"/>
    <property type="project" value="InterPro"/>
</dbReference>
<evidence type="ECO:0000256" key="12">
    <source>
        <dbReference type="ARBA" id="ARBA00023125"/>
    </source>
</evidence>
<dbReference type="Proteomes" id="UP000293208">
    <property type="component" value="Unassembled WGS sequence"/>
</dbReference>
<dbReference type="GO" id="GO:0006260">
    <property type="term" value="P:DNA replication"/>
    <property type="evidence" value="ECO:0007669"/>
    <property type="project" value="UniProtKB-KW"/>
</dbReference>
<keyword evidence="3" id="KW-0808">Transferase</keyword>
<evidence type="ECO:0000313" key="18">
    <source>
        <dbReference type="Proteomes" id="UP000293208"/>
    </source>
</evidence>
<comment type="similarity">
    <text evidence="2">Belongs to the nanoviruses/circoviruses replication-associated protein family.</text>
</comment>
<keyword evidence="12" id="KW-0238">DNA-binding</keyword>
<evidence type="ECO:0000313" key="17">
    <source>
        <dbReference type="EMBL" id="RYQ36663.1"/>
    </source>
</evidence>
<dbReference type="InterPro" id="IPR049912">
    <property type="entry name" value="CRESS_DNA_REP"/>
</dbReference>
<evidence type="ECO:0000256" key="6">
    <source>
        <dbReference type="ARBA" id="ARBA00022722"/>
    </source>
</evidence>
<keyword evidence="5" id="KW-0235">DNA replication</keyword>
<comment type="caution">
    <text evidence="17">The sequence shown here is derived from an EMBL/GenBank/DDBJ whole genome shotgun (WGS) entry which is preliminary data.</text>
</comment>
<evidence type="ECO:0000256" key="1">
    <source>
        <dbReference type="ARBA" id="ARBA00001936"/>
    </source>
</evidence>
<evidence type="ECO:0000256" key="13">
    <source>
        <dbReference type="ARBA" id="ARBA00023268"/>
    </source>
</evidence>
<evidence type="ECO:0000256" key="2">
    <source>
        <dbReference type="ARBA" id="ARBA00008545"/>
    </source>
</evidence>
<evidence type="ECO:0000256" key="3">
    <source>
        <dbReference type="ARBA" id="ARBA00022679"/>
    </source>
</evidence>
<reference evidence="17 18" key="1">
    <citation type="submission" date="2018-12" db="EMBL/GenBank/DDBJ databases">
        <title>Unveiling genomic diversity among members of the Bifidobacterium pseudolongum species, a widely distributed gut commensal of the animal kingdom.</title>
        <authorList>
            <person name="Lugli G.A."/>
            <person name="Duranti S."/>
            <person name="Albert K."/>
            <person name="Mancabelli L."/>
            <person name="Napoli S."/>
            <person name="Viappiani A."/>
            <person name="Anzalone R."/>
            <person name="Longhi G."/>
            <person name="Milani C."/>
            <person name="Turroni F."/>
            <person name="Alessandri G."/>
            <person name="Sela D.A."/>
            <person name="Van Sinderen D."/>
            <person name="Ventura M."/>
        </authorList>
    </citation>
    <scope>NUCLEOTIDE SEQUENCE [LARGE SCALE GENOMIC DNA]</scope>
    <source>
        <strain evidence="17 18">2001B</strain>
    </source>
</reference>
<dbReference type="GO" id="GO:0000166">
    <property type="term" value="F:nucleotide binding"/>
    <property type="evidence" value="ECO:0007669"/>
    <property type="project" value="UniProtKB-KW"/>
</dbReference>
<dbReference type="Gene3D" id="3.40.50.300">
    <property type="entry name" value="P-loop containing nucleotide triphosphate hydrolases"/>
    <property type="match status" value="1"/>
</dbReference>
<feature type="domain" description="CRESS-DNA virus Rep endonuclease" evidence="16">
    <location>
        <begin position="14"/>
        <end position="120"/>
    </location>
</feature>
<dbReference type="EMBL" id="RYUY01000014">
    <property type="protein sequence ID" value="RYQ36663.1"/>
    <property type="molecule type" value="Genomic_DNA"/>
</dbReference>
<evidence type="ECO:0000256" key="11">
    <source>
        <dbReference type="ARBA" id="ARBA00023124"/>
    </source>
</evidence>
<keyword evidence="11" id="KW-0190">Covalent protein-DNA linkage</keyword>